<feature type="signal peptide" evidence="7">
    <location>
        <begin position="1"/>
        <end position="28"/>
    </location>
</feature>
<evidence type="ECO:0000256" key="3">
    <source>
        <dbReference type="ARBA" id="ARBA00022475"/>
    </source>
</evidence>
<keyword evidence="5" id="KW-0472">Membrane</keyword>
<name>A0ABX2HDA0_9FIRM</name>
<proteinExistence type="inferred from homology"/>
<dbReference type="PANTHER" id="PTHR34296">
    <property type="entry name" value="TRANSCRIPTIONAL ACTIVATOR PROTEIN MED"/>
    <property type="match status" value="1"/>
</dbReference>
<protein>
    <submittedName>
        <fullName evidence="9">BMP family ABC transporter substrate-binding protein</fullName>
    </submittedName>
</protein>
<evidence type="ECO:0000256" key="1">
    <source>
        <dbReference type="ARBA" id="ARBA00004193"/>
    </source>
</evidence>
<dbReference type="InterPro" id="IPR028082">
    <property type="entry name" value="Peripla_BP_I"/>
</dbReference>
<comment type="similarity">
    <text evidence="2">Belongs to the BMP lipoprotein family.</text>
</comment>
<evidence type="ECO:0000259" key="8">
    <source>
        <dbReference type="Pfam" id="PF02608"/>
    </source>
</evidence>
<evidence type="ECO:0000256" key="7">
    <source>
        <dbReference type="SAM" id="SignalP"/>
    </source>
</evidence>
<feature type="chain" id="PRO_5045932712" evidence="7">
    <location>
        <begin position="29"/>
        <end position="329"/>
    </location>
</feature>
<evidence type="ECO:0000256" key="2">
    <source>
        <dbReference type="ARBA" id="ARBA00008610"/>
    </source>
</evidence>
<dbReference type="CDD" id="cd06304">
    <property type="entry name" value="PBP1_BmpA_Med_PnrA-like"/>
    <property type="match status" value="1"/>
</dbReference>
<keyword evidence="6" id="KW-0449">Lipoprotein</keyword>
<keyword evidence="4 7" id="KW-0732">Signal</keyword>
<evidence type="ECO:0000313" key="9">
    <source>
        <dbReference type="EMBL" id="NSG87173.1"/>
    </source>
</evidence>
<evidence type="ECO:0000313" key="10">
    <source>
        <dbReference type="Proteomes" id="UP001644719"/>
    </source>
</evidence>
<evidence type="ECO:0000256" key="4">
    <source>
        <dbReference type="ARBA" id="ARBA00022729"/>
    </source>
</evidence>
<dbReference type="EMBL" id="JAAITS010000063">
    <property type="protein sequence ID" value="NSG87173.1"/>
    <property type="molecule type" value="Genomic_DNA"/>
</dbReference>
<gene>
    <name evidence="9" type="ORF">G5B17_17585</name>
</gene>
<feature type="domain" description="ABC transporter substrate-binding protein PnrA-like" evidence="8">
    <location>
        <begin position="35"/>
        <end position="322"/>
    </location>
</feature>
<keyword evidence="3" id="KW-1003">Cell membrane</keyword>
<dbReference type="InterPro" id="IPR050957">
    <property type="entry name" value="BMP_lipoprotein"/>
</dbReference>
<dbReference type="SUPFAM" id="SSF53822">
    <property type="entry name" value="Periplasmic binding protein-like I"/>
    <property type="match status" value="1"/>
</dbReference>
<dbReference type="Pfam" id="PF02608">
    <property type="entry name" value="Bmp"/>
    <property type="match status" value="1"/>
</dbReference>
<reference evidence="9 10" key="1">
    <citation type="journal article" date="2020" name="Cell Host Microbe">
        <title>Functional and Genomic Variation between Human-Derived Isolates of Lachnospiraceae Reveals Inter- and Intra-Species Diversity.</title>
        <authorList>
            <person name="Sorbara M.T."/>
            <person name="Littmann E.R."/>
            <person name="Fontana E."/>
            <person name="Moody T.U."/>
            <person name="Kohout C.E."/>
            <person name="Gjonbalaj M."/>
            <person name="Eaton V."/>
            <person name="Seok R."/>
            <person name="Leiner I.M."/>
            <person name="Pamer E.G."/>
        </authorList>
    </citation>
    <scope>NUCLEOTIDE SEQUENCE [LARGE SCALE GENOMIC DNA]</scope>
    <source>
        <strain evidence="9 10">MSK.17.74</strain>
    </source>
</reference>
<evidence type="ECO:0000256" key="5">
    <source>
        <dbReference type="ARBA" id="ARBA00023136"/>
    </source>
</evidence>
<accession>A0ABX2HDA0</accession>
<organism evidence="9 10">
    <name type="scientific">Blautia faecis</name>
    <dbReference type="NCBI Taxonomy" id="871665"/>
    <lineage>
        <taxon>Bacteria</taxon>
        <taxon>Bacillati</taxon>
        <taxon>Bacillota</taxon>
        <taxon>Clostridia</taxon>
        <taxon>Lachnospirales</taxon>
        <taxon>Lachnospiraceae</taxon>
        <taxon>Blautia</taxon>
    </lineage>
</organism>
<dbReference type="Proteomes" id="UP001644719">
    <property type="component" value="Unassembled WGS sequence"/>
</dbReference>
<comment type="subcellular location">
    <subcellularLocation>
        <location evidence="1">Cell membrane</location>
        <topology evidence="1">Lipid-anchor</topology>
    </subcellularLocation>
</comment>
<dbReference type="InterPro" id="IPR003760">
    <property type="entry name" value="PnrA-like"/>
</dbReference>
<evidence type="ECO:0000256" key="6">
    <source>
        <dbReference type="ARBA" id="ARBA00023288"/>
    </source>
</evidence>
<sequence length="329" mass="34411">MKKLVVMGLAMAMTAAMVNGVCTQPVQAADGEGLKVALLLSGAANDQGWNQTAYEGTQKACEKYGYELAYTENLEVADISAAFADYASAGYDVVIGHGYEFGDPALEVAETYPDTKFICTEADASADNVASYVMACEQTAYVEGIIAASTSESGKLGAIGPIPGDSLVKIINGYEDGAKSVNPDIEVQTAWTNSFVDTQLAQEAAKAMIDNGVDVIKHCANACGNGAMTAAVEAGIWCQGDSYDQSSLAPDNILDSAIYNLDVVIDTALGSVADGSFEGDVYNLGMADGAVEVLLSDNLSDDVKATAQDAIDKIVSGELEVERDYTMRQ</sequence>
<dbReference type="Gene3D" id="3.40.50.2300">
    <property type="match status" value="2"/>
</dbReference>
<keyword evidence="10" id="KW-1185">Reference proteome</keyword>
<dbReference type="PANTHER" id="PTHR34296:SF2">
    <property type="entry name" value="ABC TRANSPORTER GUANOSINE-BINDING PROTEIN NUPN"/>
    <property type="match status" value="1"/>
</dbReference>
<comment type="caution">
    <text evidence="9">The sequence shown here is derived from an EMBL/GenBank/DDBJ whole genome shotgun (WGS) entry which is preliminary data.</text>
</comment>